<name>A0A0S6UCH7_NEOTH</name>
<dbReference type="AlphaFoldDB" id="A0A0S6UCH7"/>
<dbReference type="Proteomes" id="UP000063718">
    <property type="component" value="Unassembled WGS sequence"/>
</dbReference>
<gene>
    <name evidence="1" type="ORF">MTY_1222</name>
</gene>
<proteinExistence type="predicted"/>
<evidence type="ECO:0000313" key="1">
    <source>
        <dbReference type="EMBL" id="GAF25885.1"/>
    </source>
</evidence>
<protein>
    <submittedName>
        <fullName evidence="1">Highly conserved protein containing a thioredoxin domain</fullName>
    </submittedName>
</protein>
<accession>A0A0S6UCH7</accession>
<reference evidence="1" key="1">
    <citation type="journal article" date="2014" name="Gene">
        <title>Genome-guided analysis of transformation efficiency and carbon dioxide assimilation by Moorella thermoacetica Y72.</title>
        <authorList>
            <person name="Tsukahara K."/>
            <person name="Kita A."/>
            <person name="Nakashimada Y."/>
            <person name="Hoshino T."/>
            <person name="Murakami K."/>
        </authorList>
    </citation>
    <scope>NUCLEOTIDE SEQUENCE [LARGE SCALE GENOMIC DNA]</scope>
    <source>
        <strain evidence="1">Y72</strain>
    </source>
</reference>
<dbReference type="EMBL" id="DF238840">
    <property type="protein sequence ID" value="GAF25885.1"/>
    <property type="molecule type" value="Genomic_DNA"/>
</dbReference>
<organism evidence="1">
    <name type="scientific">Moorella thermoacetica Y72</name>
    <dbReference type="NCBI Taxonomy" id="1325331"/>
    <lineage>
        <taxon>Bacteria</taxon>
        <taxon>Bacillati</taxon>
        <taxon>Bacillota</taxon>
        <taxon>Clostridia</taxon>
        <taxon>Neomoorellales</taxon>
        <taxon>Neomoorellaceae</taxon>
        <taxon>Neomoorella</taxon>
    </lineage>
</organism>
<sequence length="124" mass="13545">MANIFSGWIFPARPQSPRAITSIMIVGPTRARVAFIFKAASTWFNLSISMAAVNSIKLDNTRMAAMARTCLSGRKKNMASPPVIFYAAGGQNRSRPEGGMSEIESIHEITLCYPLYCSLHYGPG</sequence>